<dbReference type="EMBL" id="AP025739">
    <property type="protein sequence ID" value="BDI31541.1"/>
    <property type="molecule type" value="Genomic_DNA"/>
</dbReference>
<protein>
    <submittedName>
        <fullName evidence="1">Uncharacterized protein</fullName>
    </submittedName>
</protein>
<dbReference type="AlphaFoldDB" id="A0A402D782"/>
<organism evidence="1 2">
    <name type="scientific">Capsulimonas corticalis</name>
    <dbReference type="NCBI Taxonomy" id="2219043"/>
    <lineage>
        <taxon>Bacteria</taxon>
        <taxon>Bacillati</taxon>
        <taxon>Armatimonadota</taxon>
        <taxon>Armatimonadia</taxon>
        <taxon>Capsulimonadales</taxon>
        <taxon>Capsulimonadaceae</taxon>
        <taxon>Capsulimonas</taxon>
    </lineage>
</organism>
<evidence type="ECO:0000313" key="1">
    <source>
        <dbReference type="EMBL" id="BDI31541.1"/>
    </source>
</evidence>
<dbReference type="OrthoDB" id="7411232at2"/>
<evidence type="ECO:0000313" key="2">
    <source>
        <dbReference type="Proteomes" id="UP000287394"/>
    </source>
</evidence>
<dbReference type="KEGG" id="ccot:CCAX7_35920"/>
<sequence>MVDKDNADASRQGATGGAQIYRERKGSPIWPWLLLAALLLGLLFALLNRKHDATEAQTAPISTSAPVVAPAAVTNPAPAITDRVTATGNAVVATTSDANVAGKNIKVHSGTDIATAKPAQASVPGVPLSDVVLFANATDPATFIGRRAKLTNVMVQKVISDRAFFVGPTPQQQALVLLDKGMDAGANENTKVTVASGHPVSLIGVVEAMPTQEAINQTYGVGGADYTAVQFQKAYLHATVAQQK</sequence>
<dbReference type="RefSeq" id="WP_119325304.1">
    <property type="nucleotide sequence ID" value="NZ_AP025739.1"/>
</dbReference>
<dbReference type="Proteomes" id="UP000287394">
    <property type="component" value="Chromosome"/>
</dbReference>
<gene>
    <name evidence="1" type="ORF">CCAX7_35920</name>
</gene>
<keyword evidence="2" id="KW-1185">Reference proteome</keyword>
<reference evidence="1 2" key="1">
    <citation type="journal article" date="2019" name="Int. J. Syst. Evol. Microbiol.">
        <title>Capsulimonas corticalis gen. nov., sp. nov., an aerobic capsulated bacterium, of a novel bacterial order, Capsulimonadales ord. nov., of the class Armatimonadia of the phylum Armatimonadetes.</title>
        <authorList>
            <person name="Li J."/>
            <person name="Kudo C."/>
            <person name="Tonouchi A."/>
        </authorList>
    </citation>
    <scope>NUCLEOTIDE SEQUENCE [LARGE SCALE GENOMIC DNA]</scope>
    <source>
        <strain evidence="1 2">AX-7</strain>
    </source>
</reference>
<accession>A0A402D782</accession>
<name>A0A402D782_9BACT</name>
<proteinExistence type="predicted"/>